<dbReference type="EC" id="2.7.7.7" evidence="1"/>
<dbReference type="AlphaFoldDB" id="A0A9D1VHL2"/>
<dbReference type="EMBL" id="DXFH01000013">
    <property type="protein sequence ID" value="HIX35536.1"/>
    <property type="molecule type" value="Genomic_DNA"/>
</dbReference>
<dbReference type="InterPro" id="IPR004622">
    <property type="entry name" value="DNA_pol_HolB"/>
</dbReference>
<sequence length="334" mass="37082">MSLPELKAEKLQPTILHRFQQVIAHHELAHAYLLVGPDGAGKQELTQWLTLMLFCPHVKDGQPDLTCAECQRVLSGNHPDVVVAKADGRQIKVDQVRHLKAEFTKSGMEGQQKVFIIEDADKLTTGAANSLLKFIEEPGPGIYIFMLSNNKNAVLPTIQSRTQVVEMQPLSVDSLKEQLTTAGVPTGLQSIVMGLTDSVTEAQAWMQDDWLKQVVKNIVRWFKLVASGNFESFIEIQSAFVPLMSGHDEEATCLDLMSLIWRDALVIAAQAQGCLYYQHFQATIQAAVNQLTVDQVLHASKIALTSRKLLDQNISFQNVAEQSTLRMLKSTAHL</sequence>
<keyword evidence="1" id="KW-0548">Nucleotidyltransferase</keyword>
<dbReference type="Proteomes" id="UP000824231">
    <property type="component" value="Unassembled WGS sequence"/>
</dbReference>
<accession>A0A9D1VHL2</accession>
<reference evidence="1" key="1">
    <citation type="journal article" date="2021" name="PeerJ">
        <title>Extensive microbial diversity within the chicken gut microbiome revealed by metagenomics and culture.</title>
        <authorList>
            <person name="Gilroy R."/>
            <person name="Ravi A."/>
            <person name="Getino M."/>
            <person name="Pursley I."/>
            <person name="Horton D.L."/>
            <person name="Alikhan N.F."/>
            <person name="Baker D."/>
            <person name="Gharbi K."/>
            <person name="Hall N."/>
            <person name="Watson M."/>
            <person name="Adriaenssens E.M."/>
            <person name="Foster-Nyarko E."/>
            <person name="Jarju S."/>
            <person name="Secka A."/>
            <person name="Antonio M."/>
            <person name="Oren A."/>
            <person name="Chaudhuri R.R."/>
            <person name="La Ragione R."/>
            <person name="Hildebrand F."/>
            <person name="Pallen M.J."/>
        </authorList>
    </citation>
    <scope>NUCLEOTIDE SEQUENCE</scope>
    <source>
        <strain evidence="1">ChiSxjej3B15-572</strain>
    </source>
</reference>
<name>A0A9D1VHL2_9LACO</name>
<dbReference type="Pfam" id="PF13177">
    <property type="entry name" value="DNA_pol3_delta2"/>
    <property type="match status" value="1"/>
</dbReference>
<dbReference type="SUPFAM" id="SSF52540">
    <property type="entry name" value="P-loop containing nucleoside triphosphate hydrolases"/>
    <property type="match status" value="1"/>
</dbReference>
<evidence type="ECO:0000313" key="1">
    <source>
        <dbReference type="EMBL" id="HIX35536.1"/>
    </source>
</evidence>
<dbReference type="GO" id="GO:0003887">
    <property type="term" value="F:DNA-directed DNA polymerase activity"/>
    <property type="evidence" value="ECO:0007669"/>
    <property type="project" value="UniProtKB-EC"/>
</dbReference>
<gene>
    <name evidence="1" type="primary">holB</name>
    <name evidence="1" type="ORF">H9856_03930</name>
</gene>
<dbReference type="NCBIfam" id="TIGR00678">
    <property type="entry name" value="holB"/>
    <property type="match status" value="1"/>
</dbReference>
<dbReference type="InterPro" id="IPR050238">
    <property type="entry name" value="DNA_Rep/Repair_Clamp_Loader"/>
</dbReference>
<evidence type="ECO:0000313" key="2">
    <source>
        <dbReference type="Proteomes" id="UP000824231"/>
    </source>
</evidence>
<dbReference type="GO" id="GO:0008408">
    <property type="term" value="F:3'-5' exonuclease activity"/>
    <property type="evidence" value="ECO:0007669"/>
    <property type="project" value="InterPro"/>
</dbReference>
<dbReference type="Gene3D" id="3.40.50.300">
    <property type="entry name" value="P-loop containing nucleotide triphosphate hydrolases"/>
    <property type="match status" value="1"/>
</dbReference>
<protein>
    <submittedName>
        <fullName evidence="1">DNA polymerase III subunit delta</fullName>
        <ecNumber evidence="1">2.7.7.7</ecNumber>
    </submittedName>
</protein>
<keyword evidence="1" id="KW-0808">Transferase</keyword>
<dbReference type="NCBIfam" id="NF005972">
    <property type="entry name" value="PRK08058.1"/>
    <property type="match status" value="1"/>
</dbReference>
<dbReference type="InterPro" id="IPR027417">
    <property type="entry name" value="P-loop_NTPase"/>
</dbReference>
<organism evidence="1 2">
    <name type="scientific">Candidatus Limosilactobacillus merdigallinarum</name>
    <dbReference type="NCBI Taxonomy" id="2838652"/>
    <lineage>
        <taxon>Bacteria</taxon>
        <taxon>Bacillati</taxon>
        <taxon>Bacillota</taxon>
        <taxon>Bacilli</taxon>
        <taxon>Lactobacillales</taxon>
        <taxon>Lactobacillaceae</taxon>
        <taxon>Limosilactobacillus</taxon>
    </lineage>
</organism>
<dbReference type="PANTHER" id="PTHR11669">
    <property type="entry name" value="REPLICATION FACTOR C / DNA POLYMERASE III GAMMA-TAU SUBUNIT"/>
    <property type="match status" value="1"/>
</dbReference>
<dbReference type="GO" id="GO:0006261">
    <property type="term" value="P:DNA-templated DNA replication"/>
    <property type="evidence" value="ECO:0007669"/>
    <property type="project" value="TreeGrafter"/>
</dbReference>
<reference evidence="1" key="2">
    <citation type="submission" date="2021-04" db="EMBL/GenBank/DDBJ databases">
        <authorList>
            <person name="Gilroy R."/>
        </authorList>
    </citation>
    <scope>NUCLEOTIDE SEQUENCE</scope>
    <source>
        <strain evidence="1">ChiSxjej3B15-572</strain>
    </source>
</reference>
<proteinExistence type="predicted"/>
<dbReference type="PANTHER" id="PTHR11669:SF8">
    <property type="entry name" value="DNA POLYMERASE III SUBUNIT DELTA"/>
    <property type="match status" value="1"/>
</dbReference>
<comment type="caution">
    <text evidence="1">The sequence shown here is derived from an EMBL/GenBank/DDBJ whole genome shotgun (WGS) entry which is preliminary data.</text>
</comment>